<dbReference type="GeneID" id="89929790"/>
<proteinExistence type="predicted"/>
<dbReference type="SUPFAM" id="SSF54928">
    <property type="entry name" value="RNA-binding domain, RBD"/>
    <property type="match status" value="1"/>
</dbReference>
<dbReference type="RefSeq" id="XP_064656149.1">
    <property type="nucleotide sequence ID" value="XM_064805689.1"/>
</dbReference>
<dbReference type="Pfam" id="PF04059">
    <property type="entry name" value="RRM_2"/>
    <property type="match status" value="1"/>
</dbReference>
<evidence type="ECO:0000256" key="1">
    <source>
        <dbReference type="SAM" id="MobiDB-lite"/>
    </source>
</evidence>
<feature type="region of interest" description="Disordered" evidence="1">
    <location>
        <begin position="639"/>
        <end position="703"/>
    </location>
</feature>
<feature type="domain" description="Mei2-like C-terminal RNA recognition motif" evidence="2">
    <location>
        <begin position="500"/>
        <end position="602"/>
    </location>
</feature>
<feature type="region of interest" description="Disordered" evidence="1">
    <location>
        <begin position="1"/>
        <end position="96"/>
    </location>
</feature>
<feature type="compositionally biased region" description="Polar residues" evidence="1">
    <location>
        <begin position="874"/>
        <end position="883"/>
    </location>
</feature>
<evidence type="ECO:0000259" key="2">
    <source>
        <dbReference type="Pfam" id="PF04059"/>
    </source>
</evidence>
<comment type="caution">
    <text evidence="3">The sequence shown here is derived from an EMBL/GenBank/DDBJ whole genome shotgun (WGS) entry which is preliminary data.</text>
</comment>
<dbReference type="InterPro" id="IPR035979">
    <property type="entry name" value="RBD_domain_sf"/>
</dbReference>
<protein>
    <recommendedName>
        <fullName evidence="2">Mei2-like C-terminal RNA recognition motif domain-containing protein</fullName>
    </recommendedName>
</protein>
<feature type="compositionally biased region" description="Polar residues" evidence="1">
    <location>
        <begin position="128"/>
        <end position="143"/>
    </location>
</feature>
<dbReference type="AlphaFoldDB" id="A0AAV9P1T8"/>
<feature type="compositionally biased region" description="Gly residues" evidence="1">
    <location>
        <begin position="676"/>
        <end position="697"/>
    </location>
</feature>
<gene>
    <name evidence="3" type="ORF">LTR77_008457</name>
</gene>
<reference evidence="3 4" key="1">
    <citation type="submission" date="2023-08" db="EMBL/GenBank/DDBJ databases">
        <title>Black Yeasts Isolated from many extreme environments.</title>
        <authorList>
            <person name="Coleine C."/>
            <person name="Stajich J.E."/>
            <person name="Selbmann L."/>
        </authorList>
    </citation>
    <scope>NUCLEOTIDE SEQUENCE [LARGE SCALE GENOMIC DNA]</scope>
    <source>
        <strain evidence="3 4">CCFEE 5935</strain>
    </source>
</reference>
<evidence type="ECO:0000313" key="3">
    <source>
        <dbReference type="EMBL" id="KAK5166196.1"/>
    </source>
</evidence>
<dbReference type="GO" id="GO:0003676">
    <property type="term" value="F:nucleic acid binding"/>
    <property type="evidence" value="ECO:0007669"/>
    <property type="project" value="InterPro"/>
</dbReference>
<feature type="compositionally biased region" description="Polar residues" evidence="1">
    <location>
        <begin position="451"/>
        <end position="488"/>
    </location>
</feature>
<dbReference type="InterPro" id="IPR007201">
    <property type="entry name" value="Mei2-like_Rrm_C"/>
</dbReference>
<feature type="region of interest" description="Disordered" evidence="1">
    <location>
        <begin position="364"/>
        <end position="491"/>
    </location>
</feature>
<keyword evidence="4" id="KW-1185">Reference proteome</keyword>
<name>A0AAV9P1T8_9PEZI</name>
<accession>A0AAV9P1T8</accession>
<sequence>MQSSKQVNGGGNSASKETTEPKANGTANGTGSVAHKQPNGLKSILKKPSTEGGELNGGVAVTMPSWKGPQQDATTSVVNGDPFKKTAGAANGTLPSPIAFLNRDSEADDEPSQPTIVSTPAVTEHVKPQSNGKQKVTSAQQPVGTRGAKVSPTRALVFTTDVAVGVSSPGGHYLKTTLPLKKKGMKITDAVDILNKELGWATKTRGSTMIEDSLDSSEPQIIFSFDDIREAAKAVDQIGMINGKWEAHYVTQQEFAAALKLKGAGEETSFFDGQVVFAAQPSSKGGSFDDSHLQEDISKLALRFGDILGVASAEIVKGTWTFKAEYFRISDAKKAILALAEDSPAQIKSWSVYARQRQLTPEDDLSVKPLTATPRHVRQAQGTYFESPTRRTAYRVADDGSIIPMPPPTKVPRAPVGALQEAPHAERAQSDPWPRTPHGSFGSALPPRSGSYPTTNYTPGSASSRRFNRSTGQMTPLNESTGMEPQTVSREKIVEGHDVRTTIMCRNLPIDMQVDRFLTILNHANRGRYNFSYLRMDFSRGTNVGYGFVNFVTPDDVLKFLDAWEGHPWCPELPFNPHKGPRLAEFAYAVCQDQDGCILKFRNSAVLEEMPNVVPRLWYTKEDTHLGWEDKNLRREAEVGEGRTWPEVDNPAKAQRSRDNAGTIGLFASPARGHGGHGGHGGRGGRGGGRGGRGGYGHSQYDRGTLSQINEDEAYQMSQHHNQGYGPMFMGSPPQQMYQMGYPAFAGHAPGMFNNGYGHMNQDPFAGVHGFNDFGQFNGGNQFNGGTQSNGFHGSNGFGQFSGGNVSVHSNGSRVYSANRHVGGAVQAPRHHLNDSLPRNGGGYAYTIQAPTQFNGDGYDDAAYSPKDDGYGQQFGNGYNSHR</sequence>
<dbReference type="EMBL" id="JAVRRT010000014">
    <property type="protein sequence ID" value="KAK5166196.1"/>
    <property type="molecule type" value="Genomic_DNA"/>
</dbReference>
<feature type="region of interest" description="Disordered" evidence="1">
    <location>
        <begin position="124"/>
        <end position="148"/>
    </location>
</feature>
<dbReference type="Proteomes" id="UP001337655">
    <property type="component" value="Unassembled WGS sequence"/>
</dbReference>
<feature type="region of interest" description="Disordered" evidence="1">
    <location>
        <begin position="857"/>
        <end position="883"/>
    </location>
</feature>
<organism evidence="3 4">
    <name type="scientific">Saxophila tyrrhenica</name>
    <dbReference type="NCBI Taxonomy" id="1690608"/>
    <lineage>
        <taxon>Eukaryota</taxon>
        <taxon>Fungi</taxon>
        <taxon>Dikarya</taxon>
        <taxon>Ascomycota</taxon>
        <taxon>Pezizomycotina</taxon>
        <taxon>Dothideomycetes</taxon>
        <taxon>Dothideomycetidae</taxon>
        <taxon>Mycosphaerellales</taxon>
        <taxon>Extremaceae</taxon>
        <taxon>Saxophila</taxon>
    </lineage>
</organism>
<evidence type="ECO:0000313" key="4">
    <source>
        <dbReference type="Proteomes" id="UP001337655"/>
    </source>
</evidence>